<organism evidence="1 2">
    <name type="scientific">Vibrio tasmaniensis</name>
    <dbReference type="NCBI Taxonomy" id="212663"/>
    <lineage>
        <taxon>Bacteria</taxon>
        <taxon>Pseudomonadati</taxon>
        <taxon>Pseudomonadota</taxon>
        <taxon>Gammaproteobacteria</taxon>
        <taxon>Vibrionales</taxon>
        <taxon>Vibrionaceae</taxon>
        <taxon>Vibrio</taxon>
    </lineage>
</organism>
<dbReference type="EMBL" id="MDBP01000038">
    <property type="protein sequence ID" value="PMP15167.1"/>
    <property type="molecule type" value="Genomic_DNA"/>
</dbReference>
<proteinExistence type="predicted"/>
<dbReference type="AlphaFoldDB" id="A0A2N7NJP4"/>
<accession>A0A2N7NJP4</accession>
<protein>
    <submittedName>
        <fullName evidence="1">Uncharacterized protein</fullName>
    </submittedName>
</protein>
<evidence type="ECO:0000313" key="1">
    <source>
        <dbReference type="EMBL" id="PMP15167.1"/>
    </source>
</evidence>
<gene>
    <name evidence="1" type="ORF">BCS92_14230</name>
</gene>
<sequence length="85" mass="10107">MLTKVSKRREAQSIHKAINKNTFINLTNNRTTKNQSKRLLWYEKTSNSDSPAVFKRLSPLLILINVKDTCKTLREIFIQWHIVHW</sequence>
<name>A0A2N7NJP4_9VIBR</name>
<evidence type="ECO:0000313" key="2">
    <source>
        <dbReference type="Proteomes" id="UP000235579"/>
    </source>
</evidence>
<reference evidence="2" key="1">
    <citation type="submission" date="2016-07" db="EMBL/GenBank/DDBJ databases">
        <title>Nontailed viruses are major unrecognized killers of bacteria in the ocean.</title>
        <authorList>
            <person name="Kauffman K."/>
            <person name="Hussain F."/>
            <person name="Yang J."/>
            <person name="Arevalo P."/>
            <person name="Brown J."/>
            <person name="Cutler M."/>
            <person name="Kelly L."/>
            <person name="Polz M.F."/>
        </authorList>
    </citation>
    <scope>NUCLEOTIDE SEQUENCE [LARGE SCALE GENOMIC DNA]</scope>
    <source>
        <strain evidence="2">10N.222.48.A2</strain>
    </source>
</reference>
<comment type="caution">
    <text evidence="1">The sequence shown here is derived from an EMBL/GenBank/DDBJ whole genome shotgun (WGS) entry which is preliminary data.</text>
</comment>
<dbReference type="Proteomes" id="UP000235579">
    <property type="component" value="Unassembled WGS sequence"/>
</dbReference>